<keyword evidence="5" id="KW-0808">Transferase</keyword>
<dbReference type="PRINTS" id="PR00344">
    <property type="entry name" value="BCTRLSENSOR"/>
</dbReference>
<dbReference type="InterPro" id="IPR050428">
    <property type="entry name" value="TCS_sensor_his_kinase"/>
</dbReference>
<evidence type="ECO:0000256" key="5">
    <source>
        <dbReference type="ARBA" id="ARBA00022679"/>
    </source>
</evidence>
<evidence type="ECO:0000256" key="1">
    <source>
        <dbReference type="ARBA" id="ARBA00000085"/>
    </source>
</evidence>
<keyword evidence="13" id="KW-1185">Reference proteome</keyword>
<evidence type="ECO:0000313" key="13">
    <source>
        <dbReference type="Proteomes" id="UP000810171"/>
    </source>
</evidence>
<proteinExistence type="predicted"/>
<keyword evidence="8 10" id="KW-1133">Transmembrane helix</keyword>
<gene>
    <name evidence="12" type="ORF">H9C73_08125</name>
</gene>
<dbReference type="InterPro" id="IPR004358">
    <property type="entry name" value="Sig_transdc_His_kin-like_C"/>
</dbReference>
<evidence type="ECO:0000256" key="7">
    <source>
        <dbReference type="ARBA" id="ARBA00022777"/>
    </source>
</evidence>
<evidence type="ECO:0000313" key="12">
    <source>
        <dbReference type="EMBL" id="MBP0048702.1"/>
    </source>
</evidence>
<keyword evidence="6 10" id="KW-0812">Transmembrane</keyword>
<dbReference type="Proteomes" id="UP000810171">
    <property type="component" value="Unassembled WGS sequence"/>
</dbReference>
<dbReference type="EC" id="2.7.13.3" evidence="3"/>
<comment type="caution">
    <text evidence="12">The sequence shown here is derived from an EMBL/GenBank/DDBJ whole genome shotgun (WGS) entry which is preliminary data.</text>
</comment>
<reference evidence="12 13" key="1">
    <citation type="submission" date="2020-09" db="EMBL/GenBank/DDBJ databases">
        <authorList>
            <person name="Tanuku N.R.S."/>
        </authorList>
    </citation>
    <scope>NUCLEOTIDE SEQUENCE [LARGE SCALE GENOMIC DNA]</scope>
    <source>
        <strain evidence="12 13">AK62</strain>
    </source>
</reference>
<dbReference type="GO" id="GO:0016301">
    <property type="term" value="F:kinase activity"/>
    <property type="evidence" value="ECO:0007669"/>
    <property type="project" value="UniProtKB-KW"/>
</dbReference>
<dbReference type="SMART" id="SM00387">
    <property type="entry name" value="HATPase_c"/>
    <property type="match status" value="1"/>
</dbReference>
<keyword evidence="7 12" id="KW-0418">Kinase</keyword>
<evidence type="ECO:0000256" key="6">
    <source>
        <dbReference type="ARBA" id="ARBA00022692"/>
    </source>
</evidence>
<evidence type="ECO:0000256" key="4">
    <source>
        <dbReference type="ARBA" id="ARBA00022553"/>
    </source>
</evidence>
<dbReference type="RefSeq" id="WP_209287314.1">
    <property type="nucleotide sequence ID" value="NZ_JACVEW010000010.1"/>
</dbReference>
<protein>
    <recommendedName>
        <fullName evidence="3">histidine kinase</fullName>
        <ecNumber evidence="3">2.7.13.3</ecNumber>
    </recommendedName>
</protein>
<dbReference type="PANTHER" id="PTHR45436">
    <property type="entry name" value="SENSOR HISTIDINE KINASE YKOH"/>
    <property type="match status" value="1"/>
</dbReference>
<evidence type="ECO:0000256" key="10">
    <source>
        <dbReference type="SAM" id="Phobius"/>
    </source>
</evidence>
<evidence type="ECO:0000256" key="9">
    <source>
        <dbReference type="ARBA" id="ARBA00023136"/>
    </source>
</evidence>
<evidence type="ECO:0000259" key="11">
    <source>
        <dbReference type="PROSITE" id="PS50109"/>
    </source>
</evidence>
<dbReference type="PANTHER" id="PTHR45436:SF5">
    <property type="entry name" value="SENSOR HISTIDINE KINASE TRCS"/>
    <property type="match status" value="1"/>
</dbReference>
<comment type="subcellular location">
    <subcellularLocation>
        <location evidence="2">Membrane</location>
    </subcellularLocation>
</comment>
<dbReference type="SUPFAM" id="SSF55874">
    <property type="entry name" value="ATPase domain of HSP90 chaperone/DNA topoisomerase II/histidine kinase"/>
    <property type="match status" value="1"/>
</dbReference>
<dbReference type="Pfam" id="PF02518">
    <property type="entry name" value="HATPase_c"/>
    <property type="match status" value="1"/>
</dbReference>
<feature type="transmembrane region" description="Helical" evidence="10">
    <location>
        <begin position="16"/>
        <end position="35"/>
    </location>
</feature>
<evidence type="ECO:0000256" key="2">
    <source>
        <dbReference type="ARBA" id="ARBA00004370"/>
    </source>
</evidence>
<dbReference type="Gene3D" id="3.30.565.10">
    <property type="entry name" value="Histidine kinase-like ATPase, C-terminal domain"/>
    <property type="match status" value="1"/>
</dbReference>
<evidence type="ECO:0000256" key="8">
    <source>
        <dbReference type="ARBA" id="ARBA00022989"/>
    </source>
</evidence>
<dbReference type="InterPro" id="IPR005467">
    <property type="entry name" value="His_kinase_dom"/>
</dbReference>
<feature type="domain" description="Histidine kinase" evidence="11">
    <location>
        <begin position="244"/>
        <end position="445"/>
    </location>
</feature>
<dbReference type="EMBL" id="JACVEW010000010">
    <property type="protein sequence ID" value="MBP0048702.1"/>
    <property type="molecule type" value="Genomic_DNA"/>
</dbReference>
<dbReference type="InterPro" id="IPR003594">
    <property type="entry name" value="HATPase_dom"/>
</dbReference>
<organism evidence="12 13">
    <name type="scientific">Marinobacterium alkalitolerans</name>
    <dbReference type="NCBI Taxonomy" id="1542925"/>
    <lineage>
        <taxon>Bacteria</taxon>
        <taxon>Pseudomonadati</taxon>
        <taxon>Pseudomonadota</taxon>
        <taxon>Gammaproteobacteria</taxon>
        <taxon>Oceanospirillales</taxon>
        <taxon>Oceanospirillaceae</taxon>
        <taxon>Marinobacterium</taxon>
    </lineage>
</organism>
<keyword evidence="4" id="KW-0597">Phosphoprotein</keyword>
<name>A0ABS3ZAI1_9GAMM</name>
<evidence type="ECO:0000256" key="3">
    <source>
        <dbReference type="ARBA" id="ARBA00012438"/>
    </source>
</evidence>
<sequence length="445" mass="49719">MAQGAFSLEGRIRRQLLIGLLVVMAALLSLVHVSVTRLTQSFVVSRLEDDAESLIAALSRAPDGDWALNQQALLQAYQRVQSGHYYQLSGEQASFRSRSLWDFEPELTPEIPAGQPVTTETAAFGDQQWLVLEQSFIKQGERFRLWVAEDIADLKADQRAFELWLLALLGLSVPALLVMQRRILHSGFARLEPVRQTLAQQQAGELVRLPEEVPAEVVPLVNSIQQLLQQSGQQISRSRMALGNLAHELKRPLQQLRWLSEQQQEPEVRQELMQLYAALYERIERELRRARIAGSPGPGRQFNPRAEMPHLTKLLHRIGSDAITLESELPPGAVPFDRDDMLELLGNLLDNAWRYARQRVRIRFVSSASRPGEWELSVEDDGPGVSEADLTRIAARGVRVDEAASEGSGLGLSICQAIVESYGGEMQFSRSELGGLKVDLRLTAG</sequence>
<dbReference type="InterPro" id="IPR036890">
    <property type="entry name" value="HATPase_C_sf"/>
</dbReference>
<accession>A0ABS3ZAI1</accession>
<dbReference type="PROSITE" id="PS50109">
    <property type="entry name" value="HIS_KIN"/>
    <property type="match status" value="1"/>
</dbReference>
<comment type="catalytic activity">
    <reaction evidence="1">
        <text>ATP + protein L-histidine = ADP + protein N-phospho-L-histidine.</text>
        <dbReference type="EC" id="2.7.13.3"/>
    </reaction>
</comment>
<keyword evidence="9 10" id="KW-0472">Membrane</keyword>